<keyword evidence="2" id="KW-0472">Membrane</keyword>
<feature type="transmembrane region" description="Helical" evidence="2">
    <location>
        <begin position="111"/>
        <end position="129"/>
    </location>
</feature>
<feature type="region of interest" description="Disordered" evidence="1">
    <location>
        <begin position="1"/>
        <end position="40"/>
    </location>
</feature>
<dbReference type="OrthoDB" id="10006129at2"/>
<evidence type="ECO:0000256" key="1">
    <source>
        <dbReference type="SAM" id="MobiDB-lite"/>
    </source>
</evidence>
<dbReference type="RefSeq" id="WP_123637058.1">
    <property type="nucleotide sequence ID" value="NZ_RJUK01000001.1"/>
</dbReference>
<keyword evidence="2" id="KW-1133">Transmembrane helix</keyword>
<feature type="compositionally biased region" description="Polar residues" evidence="1">
    <location>
        <begin position="27"/>
        <end position="39"/>
    </location>
</feature>
<keyword evidence="2" id="KW-0812">Transmembrane</keyword>
<keyword evidence="4" id="KW-1185">Reference proteome</keyword>
<comment type="caution">
    <text evidence="3">The sequence shown here is derived from an EMBL/GenBank/DDBJ whole genome shotgun (WGS) entry which is preliminary data.</text>
</comment>
<dbReference type="Proteomes" id="UP000273643">
    <property type="component" value="Unassembled WGS sequence"/>
</dbReference>
<dbReference type="EMBL" id="RJUK01000001">
    <property type="protein sequence ID" value="ROQ19753.1"/>
    <property type="molecule type" value="Genomic_DNA"/>
</dbReference>
<evidence type="ECO:0000313" key="3">
    <source>
        <dbReference type="EMBL" id="ROQ19753.1"/>
    </source>
</evidence>
<name>A0A3N1NUB8_9GAMM</name>
<evidence type="ECO:0000313" key="4">
    <source>
        <dbReference type="Proteomes" id="UP000273643"/>
    </source>
</evidence>
<evidence type="ECO:0000256" key="2">
    <source>
        <dbReference type="SAM" id="Phobius"/>
    </source>
</evidence>
<organism evidence="3 4">
    <name type="scientific">Marinimicrobium koreense</name>
    <dbReference type="NCBI Taxonomy" id="306545"/>
    <lineage>
        <taxon>Bacteria</taxon>
        <taxon>Pseudomonadati</taxon>
        <taxon>Pseudomonadota</taxon>
        <taxon>Gammaproteobacteria</taxon>
        <taxon>Cellvibrionales</taxon>
        <taxon>Cellvibrionaceae</taxon>
        <taxon>Marinimicrobium</taxon>
    </lineage>
</organism>
<reference evidence="3 4" key="1">
    <citation type="submission" date="2018-11" db="EMBL/GenBank/DDBJ databases">
        <title>Genomic Encyclopedia of Type Strains, Phase IV (KMG-IV): sequencing the most valuable type-strain genomes for metagenomic binning, comparative biology and taxonomic classification.</title>
        <authorList>
            <person name="Goeker M."/>
        </authorList>
    </citation>
    <scope>NUCLEOTIDE SEQUENCE [LARGE SCALE GENOMIC DNA]</scope>
    <source>
        <strain evidence="3 4">DSM 16974</strain>
    </source>
</reference>
<protein>
    <submittedName>
        <fullName evidence="3">Uncharacterized protein</fullName>
    </submittedName>
</protein>
<gene>
    <name evidence="3" type="ORF">EDC38_0341</name>
</gene>
<accession>A0A3N1NUB8</accession>
<dbReference type="AlphaFoldDB" id="A0A3N1NUB8"/>
<sequence length="170" mass="18855">MREGEQTRSRDHGGAGPQADGEEGNAESVNDTANESPPESSLLDLATAMVILIRQTWIDRWALFKAEARLAARSLALILLVSILLAMTLMLVWVLLLAVVSYLAWQAGVHWGWIAAGLVLAQCVMVVYLRGQLRRLLRWLRFPETRRAFARVASDDETPETPTKETEAAS</sequence>
<proteinExistence type="predicted"/>
<feature type="compositionally biased region" description="Basic and acidic residues" evidence="1">
    <location>
        <begin position="1"/>
        <end position="13"/>
    </location>
</feature>
<feature type="transmembrane region" description="Helical" evidence="2">
    <location>
        <begin position="75"/>
        <end position="105"/>
    </location>
</feature>